<gene>
    <name evidence="7" type="ORF">ASPSYDRAFT_49376</name>
</gene>
<proteinExistence type="predicted"/>
<dbReference type="GO" id="GO:0001228">
    <property type="term" value="F:DNA-binding transcription activator activity, RNA polymerase II-specific"/>
    <property type="evidence" value="ECO:0007669"/>
    <property type="project" value="TreeGrafter"/>
</dbReference>
<dbReference type="GO" id="GO:0008270">
    <property type="term" value="F:zinc ion binding"/>
    <property type="evidence" value="ECO:0007669"/>
    <property type="project" value="InterPro"/>
</dbReference>
<keyword evidence="3" id="KW-0804">Transcription</keyword>
<dbReference type="GO" id="GO:0003677">
    <property type="term" value="F:DNA binding"/>
    <property type="evidence" value="ECO:0007669"/>
    <property type="project" value="UniProtKB-KW"/>
</dbReference>
<feature type="region of interest" description="Disordered" evidence="5">
    <location>
        <begin position="54"/>
        <end position="108"/>
    </location>
</feature>
<dbReference type="GeneID" id="63763892"/>
<name>A0A1L9T6Y5_9EURO</name>
<dbReference type="EMBL" id="KV878593">
    <property type="protein sequence ID" value="OJJ55210.1"/>
    <property type="molecule type" value="Genomic_DNA"/>
</dbReference>
<evidence type="ECO:0000256" key="4">
    <source>
        <dbReference type="ARBA" id="ARBA00023242"/>
    </source>
</evidence>
<keyword evidence="8" id="KW-1185">Reference proteome</keyword>
<evidence type="ECO:0000256" key="2">
    <source>
        <dbReference type="ARBA" id="ARBA00023125"/>
    </source>
</evidence>
<dbReference type="PANTHER" id="PTHR47784">
    <property type="entry name" value="STEROL UPTAKE CONTROL PROTEIN 2"/>
    <property type="match status" value="1"/>
</dbReference>
<accession>A0A1L9T6Y5</accession>
<dbReference type="InterPro" id="IPR053157">
    <property type="entry name" value="Sterol_Uptake_Regulator"/>
</dbReference>
<evidence type="ECO:0000313" key="7">
    <source>
        <dbReference type="EMBL" id="OJJ55210.1"/>
    </source>
</evidence>
<dbReference type="STRING" id="1036612.A0A1L9T6Y5"/>
<dbReference type="Proteomes" id="UP000184356">
    <property type="component" value="Unassembled WGS sequence"/>
</dbReference>
<dbReference type="Pfam" id="PF00172">
    <property type="entry name" value="Zn_clus"/>
    <property type="match status" value="1"/>
</dbReference>
<protein>
    <recommendedName>
        <fullName evidence="6">Zn(2)-C6 fungal-type domain-containing protein</fullName>
    </recommendedName>
</protein>
<dbReference type="InterPro" id="IPR021858">
    <property type="entry name" value="Fun_TF"/>
</dbReference>
<evidence type="ECO:0000259" key="6">
    <source>
        <dbReference type="PROSITE" id="PS50048"/>
    </source>
</evidence>
<dbReference type="PROSITE" id="PS00463">
    <property type="entry name" value="ZN2_CY6_FUNGAL_1"/>
    <property type="match status" value="1"/>
</dbReference>
<evidence type="ECO:0000256" key="5">
    <source>
        <dbReference type="SAM" id="MobiDB-lite"/>
    </source>
</evidence>
<evidence type="ECO:0000313" key="8">
    <source>
        <dbReference type="Proteomes" id="UP000184356"/>
    </source>
</evidence>
<dbReference type="SUPFAM" id="SSF57701">
    <property type="entry name" value="Zn2/Cys6 DNA-binding domain"/>
    <property type="match status" value="1"/>
</dbReference>
<evidence type="ECO:0000256" key="1">
    <source>
        <dbReference type="ARBA" id="ARBA00023015"/>
    </source>
</evidence>
<feature type="compositionally biased region" description="Low complexity" evidence="5">
    <location>
        <begin position="75"/>
        <end position="93"/>
    </location>
</feature>
<feature type="domain" description="Zn(2)-C6 fungal-type" evidence="6">
    <location>
        <begin position="22"/>
        <end position="52"/>
    </location>
</feature>
<evidence type="ECO:0000256" key="3">
    <source>
        <dbReference type="ARBA" id="ARBA00023163"/>
    </source>
</evidence>
<dbReference type="CDD" id="cd00067">
    <property type="entry name" value="GAL4"/>
    <property type="match status" value="1"/>
</dbReference>
<dbReference type="VEuPathDB" id="FungiDB:ASPSYDRAFT_49376"/>
<keyword evidence="2" id="KW-0238">DNA-binding</keyword>
<dbReference type="OrthoDB" id="5295362at2759"/>
<dbReference type="PANTHER" id="PTHR47784:SF5">
    <property type="entry name" value="STEROL UPTAKE CONTROL PROTEIN 2"/>
    <property type="match status" value="1"/>
</dbReference>
<dbReference type="RefSeq" id="XP_040699016.1">
    <property type="nucleotide sequence ID" value="XM_040847819.1"/>
</dbReference>
<dbReference type="InterPro" id="IPR036864">
    <property type="entry name" value="Zn2-C6_fun-type_DNA-bd_sf"/>
</dbReference>
<dbReference type="Gene3D" id="4.10.240.10">
    <property type="entry name" value="Zn(2)-C6 fungal-type DNA-binding domain"/>
    <property type="match status" value="1"/>
</dbReference>
<organism evidence="7 8">
    <name type="scientific">Aspergillus sydowii CBS 593.65</name>
    <dbReference type="NCBI Taxonomy" id="1036612"/>
    <lineage>
        <taxon>Eukaryota</taxon>
        <taxon>Fungi</taxon>
        <taxon>Dikarya</taxon>
        <taxon>Ascomycota</taxon>
        <taxon>Pezizomycotina</taxon>
        <taxon>Eurotiomycetes</taxon>
        <taxon>Eurotiomycetidae</taxon>
        <taxon>Eurotiales</taxon>
        <taxon>Aspergillaceae</taxon>
        <taxon>Aspergillus</taxon>
        <taxon>Aspergillus subgen. Nidulantes</taxon>
    </lineage>
</organism>
<dbReference type="SMART" id="SM00066">
    <property type="entry name" value="GAL4"/>
    <property type="match status" value="1"/>
</dbReference>
<dbReference type="PROSITE" id="PS50048">
    <property type="entry name" value="ZN2_CY6_FUNGAL_2"/>
    <property type="match status" value="1"/>
</dbReference>
<keyword evidence="4" id="KW-0539">Nucleus</keyword>
<reference evidence="8" key="1">
    <citation type="journal article" date="2017" name="Genome Biol.">
        <title>Comparative genomics reveals high biological diversity and specific adaptations in the industrially and medically important fungal genus Aspergillus.</title>
        <authorList>
            <person name="de Vries R.P."/>
            <person name="Riley R."/>
            <person name="Wiebenga A."/>
            <person name="Aguilar-Osorio G."/>
            <person name="Amillis S."/>
            <person name="Uchima C.A."/>
            <person name="Anderluh G."/>
            <person name="Asadollahi M."/>
            <person name="Askin M."/>
            <person name="Barry K."/>
            <person name="Battaglia E."/>
            <person name="Bayram O."/>
            <person name="Benocci T."/>
            <person name="Braus-Stromeyer S.A."/>
            <person name="Caldana C."/>
            <person name="Canovas D."/>
            <person name="Cerqueira G.C."/>
            <person name="Chen F."/>
            <person name="Chen W."/>
            <person name="Choi C."/>
            <person name="Clum A."/>
            <person name="Dos Santos R.A."/>
            <person name="Damasio A.R."/>
            <person name="Diallinas G."/>
            <person name="Emri T."/>
            <person name="Fekete E."/>
            <person name="Flipphi M."/>
            <person name="Freyberg S."/>
            <person name="Gallo A."/>
            <person name="Gournas C."/>
            <person name="Habgood R."/>
            <person name="Hainaut M."/>
            <person name="Harispe M.L."/>
            <person name="Henrissat B."/>
            <person name="Hilden K.S."/>
            <person name="Hope R."/>
            <person name="Hossain A."/>
            <person name="Karabika E."/>
            <person name="Karaffa L."/>
            <person name="Karanyi Z."/>
            <person name="Krasevec N."/>
            <person name="Kuo A."/>
            <person name="Kusch H."/>
            <person name="LaButti K."/>
            <person name="Lagendijk E.L."/>
            <person name="Lapidus A."/>
            <person name="Levasseur A."/>
            <person name="Lindquist E."/>
            <person name="Lipzen A."/>
            <person name="Logrieco A.F."/>
            <person name="MacCabe A."/>
            <person name="Maekelae M.R."/>
            <person name="Malavazi I."/>
            <person name="Melin P."/>
            <person name="Meyer V."/>
            <person name="Mielnichuk N."/>
            <person name="Miskei M."/>
            <person name="Molnar A.P."/>
            <person name="Mule G."/>
            <person name="Ngan C.Y."/>
            <person name="Orejas M."/>
            <person name="Orosz E."/>
            <person name="Ouedraogo J.P."/>
            <person name="Overkamp K.M."/>
            <person name="Park H.-S."/>
            <person name="Perrone G."/>
            <person name="Piumi F."/>
            <person name="Punt P.J."/>
            <person name="Ram A.F."/>
            <person name="Ramon A."/>
            <person name="Rauscher S."/>
            <person name="Record E."/>
            <person name="Riano-Pachon D.M."/>
            <person name="Robert V."/>
            <person name="Roehrig J."/>
            <person name="Ruller R."/>
            <person name="Salamov A."/>
            <person name="Salih N.S."/>
            <person name="Samson R.A."/>
            <person name="Sandor E."/>
            <person name="Sanguinetti M."/>
            <person name="Schuetze T."/>
            <person name="Sepcic K."/>
            <person name="Shelest E."/>
            <person name="Sherlock G."/>
            <person name="Sophianopoulou V."/>
            <person name="Squina F.M."/>
            <person name="Sun H."/>
            <person name="Susca A."/>
            <person name="Todd R.B."/>
            <person name="Tsang A."/>
            <person name="Unkles S.E."/>
            <person name="van de Wiele N."/>
            <person name="van Rossen-Uffink D."/>
            <person name="Oliveira J.V."/>
            <person name="Vesth T.C."/>
            <person name="Visser J."/>
            <person name="Yu J.-H."/>
            <person name="Zhou M."/>
            <person name="Andersen M.R."/>
            <person name="Archer D.B."/>
            <person name="Baker S.E."/>
            <person name="Benoit I."/>
            <person name="Brakhage A.A."/>
            <person name="Braus G.H."/>
            <person name="Fischer R."/>
            <person name="Frisvad J.C."/>
            <person name="Goldman G.H."/>
            <person name="Houbraken J."/>
            <person name="Oakley B."/>
            <person name="Pocsi I."/>
            <person name="Scazzocchio C."/>
            <person name="Seiboth B."/>
            <person name="vanKuyk P.A."/>
            <person name="Wortman J."/>
            <person name="Dyer P.S."/>
            <person name="Grigoriev I.V."/>
        </authorList>
    </citation>
    <scope>NUCLEOTIDE SEQUENCE [LARGE SCALE GENOMIC DNA]</scope>
    <source>
        <strain evidence="8">CBS 593.65</strain>
    </source>
</reference>
<dbReference type="AlphaFoldDB" id="A0A1L9T6Y5"/>
<feature type="compositionally biased region" description="Basic and acidic residues" evidence="5">
    <location>
        <begin position="65"/>
        <end position="74"/>
    </location>
</feature>
<dbReference type="InterPro" id="IPR001138">
    <property type="entry name" value="Zn2Cys6_DnaBD"/>
</dbReference>
<sequence length="555" mass="61352">MLTAEGQSKFRPRRRHRKSRNGCFECKRRRIKCDEMKPSCSRCILTMQKCIYPPTSPTSQPQAHAPEKRNDERALSLPTPSPRSASSPSPSLSQETSRLSPLPHVEPSQHFNFDTSDTGLYHHYLQHASRTLTDNQRDLHPLQICLPTLALRSKTVFHSILAVSAACMCYDMINQEFPPDIGTVSYVLMTGYRHYNLASERLRELISRPSASNAEPLLAAPPLLVPFVTCSQQINHWVSSRMDGQPSPKLLSTTPRDVIIISRGIKATIRALQADPSPIPAPETITAEEIDSMDETPSIPSTPSKPPPSHNHPMFQVISSTSQRAFSKLQDRIDSAIFYASTSSPSLSACAEAFTVLETLRSAVFPTPGSSSTPPTLPPSMTTVPTLPQIPRWLHAFTARPSTPSPTEHMTRPFLSFFVETPQAYLDLVLPLLDKRLEGPSPQSQSPAIDPSLTTDLSLGVGLGLGSELSIEQVLALDIYAHWSVLMFLVSEESWWIGSLPDITLSGMVNRYGDDFVRRWFPSTSGIGNGSGSGDEDQWWPGSMLSVAREIGRFR</sequence>
<keyword evidence="1" id="KW-0805">Transcription regulation</keyword>
<dbReference type="Pfam" id="PF11951">
    <property type="entry name" value="Fungal_trans_2"/>
    <property type="match status" value="1"/>
</dbReference>